<dbReference type="Gene3D" id="3.40.50.2000">
    <property type="entry name" value="Glycogen Phosphorylase B"/>
    <property type="match status" value="2"/>
</dbReference>
<keyword evidence="3" id="KW-0808">Transferase</keyword>
<accession>A0A5C4MCH5</accession>
<sequence>MTDRPLTILFMPESAYGPTNQCVGLGDILLKRGHKVVFAAESSWKGKLEPLGFVEALVDLAPPAEQAEGAEEEDAGKFWTDFIAETAPEFRKPTVDQLETFVAPTYQALIDGAVYCEPQLRAIIAEHQPDVIVEDNVVTFPALMTSGAPFVRIVSCNPLEVRGSADLPPLFAGYPLADREGWDAYDKRFEETHRAMWEAFNTWCQEQGTPPLPDLEFLHTSETLNLYVFPEEADYDEVRPLDETWARIDSSVRETDEEYVVPPEVADRPDDSALIYLSLGSLGGADLGLMQRLVDVLGTTRHRFVVSKGPRADELVLPETMVGAQMVPQTKVIPQVDLVITHGGNNTTTETLHFGKPMIVLPLFWDQYDNAQRVHELGFGRRLDTYGFEDAELIDAVEALLADTELRTRMEEIGARIRKRDGLRKGADLIEKVGLDHLGRAADPALADALESSTVES</sequence>
<dbReference type="SUPFAM" id="SSF53756">
    <property type="entry name" value="UDP-Glycosyltransferase/glycogen phosphorylase"/>
    <property type="match status" value="1"/>
</dbReference>
<dbReference type="EMBL" id="VDFR01000183">
    <property type="protein sequence ID" value="TNC32927.1"/>
    <property type="molecule type" value="Genomic_DNA"/>
</dbReference>
<organism evidence="3 4">
    <name type="scientific">Mumia zhuanghuii</name>
    <dbReference type="NCBI Taxonomy" id="2585211"/>
    <lineage>
        <taxon>Bacteria</taxon>
        <taxon>Bacillati</taxon>
        <taxon>Actinomycetota</taxon>
        <taxon>Actinomycetes</taxon>
        <taxon>Propionibacteriales</taxon>
        <taxon>Nocardioidaceae</taxon>
        <taxon>Mumia</taxon>
    </lineage>
</organism>
<dbReference type="InterPro" id="IPR010610">
    <property type="entry name" value="EryCIII-like_C"/>
</dbReference>
<dbReference type="OrthoDB" id="764352at2"/>
<dbReference type="GO" id="GO:0008194">
    <property type="term" value="F:UDP-glycosyltransferase activity"/>
    <property type="evidence" value="ECO:0007669"/>
    <property type="project" value="InterPro"/>
</dbReference>
<proteinExistence type="predicted"/>
<dbReference type="CDD" id="cd03784">
    <property type="entry name" value="GT1_Gtf-like"/>
    <property type="match status" value="1"/>
</dbReference>
<dbReference type="AlphaFoldDB" id="A0A5C4MCH5"/>
<dbReference type="Pfam" id="PF06722">
    <property type="entry name" value="EryCIII-like_C"/>
    <property type="match status" value="1"/>
</dbReference>
<gene>
    <name evidence="3" type="ORF">FHE65_26785</name>
    <name evidence="2" type="ORF">FHE65_29850</name>
</gene>
<dbReference type="PANTHER" id="PTHR48050">
    <property type="entry name" value="STEROL 3-BETA-GLUCOSYLTRANSFERASE"/>
    <property type="match status" value="1"/>
</dbReference>
<evidence type="ECO:0000313" key="3">
    <source>
        <dbReference type="EMBL" id="TNC35674.1"/>
    </source>
</evidence>
<dbReference type="Proteomes" id="UP000306740">
    <property type="component" value="Unassembled WGS sequence"/>
</dbReference>
<evidence type="ECO:0000313" key="4">
    <source>
        <dbReference type="Proteomes" id="UP000306740"/>
    </source>
</evidence>
<evidence type="ECO:0000259" key="1">
    <source>
        <dbReference type="Pfam" id="PF06722"/>
    </source>
</evidence>
<feature type="domain" description="Erythromycin biosynthesis protein CIII-like C-terminal" evidence="1">
    <location>
        <begin position="293"/>
        <end position="412"/>
    </location>
</feature>
<name>A0A5C4MCH5_9ACTN</name>
<reference evidence="3 4" key="1">
    <citation type="submission" date="2019-05" db="EMBL/GenBank/DDBJ databases">
        <title>Mumia sp. nov., isolated from the intestinal contents of plateau pika (Ochotona curzoniae) in the Qinghai-Tibet plateau of China.</title>
        <authorList>
            <person name="Tian Z."/>
        </authorList>
    </citation>
    <scope>NUCLEOTIDE SEQUENCE [LARGE SCALE GENOMIC DNA]</scope>
    <source>
        <strain evidence="4">527</strain>
        <strain evidence="3">Z527</strain>
    </source>
</reference>
<dbReference type="InterPro" id="IPR050426">
    <property type="entry name" value="Glycosyltransferase_28"/>
</dbReference>
<comment type="caution">
    <text evidence="3">The sequence shown here is derived from an EMBL/GenBank/DDBJ whole genome shotgun (WGS) entry which is preliminary data.</text>
</comment>
<dbReference type="GO" id="GO:0016758">
    <property type="term" value="F:hexosyltransferase activity"/>
    <property type="evidence" value="ECO:0007669"/>
    <property type="project" value="UniProtKB-ARBA"/>
</dbReference>
<dbReference type="RefSeq" id="WP_139106940.1">
    <property type="nucleotide sequence ID" value="NZ_VDFR01000144.1"/>
</dbReference>
<dbReference type="InterPro" id="IPR002213">
    <property type="entry name" value="UDP_glucos_trans"/>
</dbReference>
<protein>
    <submittedName>
        <fullName evidence="3">Glycosyl transferase</fullName>
    </submittedName>
</protein>
<dbReference type="GO" id="GO:0017000">
    <property type="term" value="P:antibiotic biosynthetic process"/>
    <property type="evidence" value="ECO:0007669"/>
    <property type="project" value="UniProtKB-ARBA"/>
</dbReference>
<evidence type="ECO:0000313" key="2">
    <source>
        <dbReference type="EMBL" id="TNC32927.1"/>
    </source>
</evidence>
<dbReference type="EMBL" id="VDFR01000144">
    <property type="protein sequence ID" value="TNC35674.1"/>
    <property type="molecule type" value="Genomic_DNA"/>
</dbReference>
<dbReference type="PANTHER" id="PTHR48050:SF13">
    <property type="entry name" value="STEROL 3-BETA-GLUCOSYLTRANSFERASE UGT80A2"/>
    <property type="match status" value="1"/>
</dbReference>